<dbReference type="AlphaFoldDB" id="A0AAP2GHG0"/>
<evidence type="ECO:0000313" key="3">
    <source>
        <dbReference type="Proteomes" id="UP001319200"/>
    </source>
</evidence>
<evidence type="ECO:0000259" key="1">
    <source>
        <dbReference type="Pfam" id="PF00930"/>
    </source>
</evidence>
<dbReference type="InterPro" id="IPR002469">
    <property type="entry name" value="Peptidase_S9B_N"/>
</dbReference>
<organism evidence="2 3">
    <name type="scientific">Chryseosolibacter histidini</name>
    <dbReference type="NCBI Taxonomy" id="2782349"/>
    <lineage>
        <taxon>Bacteria</taxon>
        <taxon>Pseudomonadati</taxon>
        <taxon>Bacteroidota</taxon>
        <taxon>Cytophagia</taxon>
        <taxon>Cytophagales</taxon>
        <taxon>Chryseotaleaceae</taxon>
        <taxon>Chryseosolibacter</taxon>
    </lineage>
</organism>
<dbReference type="Gene3D" id="2.120.10.30">
    <property type="entry name" value="TolB, C-terminal domain"/>
    <property type="match status" value="2"/>
</dbReference>
<keyword evidence="3" id="KW-1185">Reference proteome</keyword>
<dbReference type="InterPro" id="IPR011042">
    <property type="entry name" value="6-blade_b-propeller_TolB-like"/>
</dbReference>
<accession>A0AAP2GHG0</accession>
<dbReference type="GO" id="GO:0006508">
    <property type="term" value="P:proteolysis"/>
    <property type="evidence" value="ECO:0007669"/>
    <property type="project" value="InterPro"/>
</dbReference>
<comment type="caution">
    <text evidence="2">The sequence shown here is derived from an EMBL/GenBank/DDBJ whole genome shotgun (WGS) entry which is preliminary data.</text>
</comment>
<dbReference type="Pfam" id="PF00930">
    <property type="entry name" value="DPPIV_N"/>
    <property type="match status" value="1"/>
</dbReference>
<reference evidence="2 3" key="1">
    <citation type="submission" date="2021-05" db="EMBL/GenBank/DDBJ databases">
        <title>A Polyphasic approach of four new species of the genus Ohtaekwangia: Ohtaekwangia histidinii sp. nov., Ohtaekwangia cretensis sp. nov., Ohtaekwangia indiensis sp. nov., Ohtaekwangia reichenbachii sp. nov. from diverse environment.</title>
        <authorList>
            <person name="Octaviana S."/>
        </authorList>
    </citation>
    <scope>NUCLEOTIDE SEQUENCE [LARGE SCALE GENOMIC DNA]</scope>
    <source>
        <strain evidence="2 3">PWU4</strain>
    </source>
</reference>
<protein>
    <submittedName>
        <fullName evidence="2">DPP IV N-terminal domain-containing protein</fullName>
    </submittedName>
</protein>
<feature type="domain" description="Dipeptidylpeptidase IV N-terminal" evidence="1">
    <location>
        <begin position="210"/>
        <end position="292"/>
    </location>
</feature>
<name>A0AAP2GHG0_9BACT</name>
<sequence length="340" mass="38846">MLLTIVLILPFHFLFSQQESGGIVNANEFADVFSGPVPKWRPRGDGYAFIARSGLVIKVNDSTRVIQEAQNTFTWSHDGESIVYTAKDSSGILKIFRYFLNDGTSKLLSLESGWADFYPDISPDDSIVAYYSAKGEPYKLYYLKNGVTRKLLARDPLEEYLHPKWSPGSNYLVYFKHLPTDEVILEIMEFFSKRVVFSLDGNRFDFYAWSPDGKEILAREVVETTVYPDYNNVVLVRFNIETGNKTVLTRKLKDLSSAEWSKASNRIVFVANEELYVMEENGANLKKIFSGGHAPNIHPNGKKVIFFRNRKNLPVCEIDLTGDNLKTLERKTFKISDLEE</sequence>
<dbReference type="PANTHER" id="PTHR36842:SF1">
    <property type="entry name" value="PROTEIN TOLB"/>
    <property type="match status" value="1"/>
</dbReference>
<dbReference type="PANTHER" id="PTHR36842">
    <property type="entry name" value="PROTEIN TOLB HOMOLOG"/>
    <property type="match status" value="1"/>
</dbReference>
<dbReference type="SUPFAM" id="SSF69304">
    <property type="entry name" value="Tricorn protease N-terminal domain"/>
    <property type="match status" value="1"/>
</dbReference>
<evidence type="ECO:0000313" key="2">
    <source>
        <dbReference type="EMBL" id="MBT1695991.1"/>
    </source>
</evidence>
<dbReference type="Proteomes" id="UP001319200">
    <property type="component" value="Unassembled WGS sequence"/>
</dbReference>
<gene>
    <name evidence="2" type="ORF">KK083_03825</name>
</gene>
<proteinExistence type="predicted"/>
<dbReference type="EMBL" id="JAHESF010000003">
    <property type="protein sequence ID" value="MBT1695991.1"/>
    <property type="molecule type" value="Genomic_DNA"/>
</dbReference>